<keyword evidence="4" id="KW-1185">Reference proteome</keyword>
<evidence type="ECO:0000259" key="2">
    <source>
        <dbReference type="Pfam" id="PF00144"/>
    </source>
</evidence>
<dbReference type="Pfam" id="PF00144">
    <property type="entry name" value="Beta-lactamase"/>
    <property type="match status" value="1"/>
</dbReference>
<dbReference type="EMBL" id="JBHUEY010000001">
    <property type="protein sequence ID" value="MFD1783180.1"/>
    <property type="molecule type" value="Genomic_DNA"/>
</dbReference>
<dbReference type="GO" id="GO:0016787">
    <property type="term" value="F:hydrolase activity"/>
    <property type="evidence" value="ECO:0007669"/>
    <property type="project" value="UniProtKB-KW"/>
</dbReference>
<dbReference type="InterPro" id="IPR006311">
    <property type="entry name" value="TAT_signal"/>
</dbReference>
<proteinExistence type="predicted"/>
<dbReference type="Proteomes" id="UP001597237">
    <property type="component" value="Unassembled WGS sequence"/>
</dbReference>
<dbReference type="PANTHER" id="PTHR43283">
    <property type="entry name" value="BETA-LACTAMASE-RELATED"/>
    <property type="match status" value="1"/>
</dbReference>
<feature type="chain" id="PRO_5046204526" evidence="1">
    <location>
        <begin position="25"/>
        <end position="415"/>
    </location>
</feature>
<dbReference type="PROSITE" id="PS51318">
    <property type="entry name" value="TAT"/>
    <property type="match status" value="1"/>
</dbReference>
<feature type="signal peptide" evidence="1">
    <location>
        <begin position="1"/>
        <end position="24"/>
    </location>
</feature>
<accession>A0ABW4MZC9</accession>
<sequence length="415" mass="44778">MQLDRRTLLLAAGACAFAPGLAFAAPPMARPEDVGFSSAKLKALGAEMQALVDQQKLAGVTTLLARKGKVVHFESHGVADLATRAPLRTDHIFRIASMTKPVTGVAMMMLYDEGKWALEDSVEKYIPQFKGLKVKAADGSLVDQASPMTMAQLMSHSAGFDVSAGYEGANLQATDLQGMIDKLATMPLAYQPGTDWRYGPSVNIQGYIVEKLSGMNLNEFFQTRIFRPLKMVDTGFYVPAEKAARVVKVNTYGPDGKIIPAPAGGDPTRVPTFWSGSGGLLSTVEDYWRFAQMVANRGELDGVRLLKPETAVLMRRNVLAPGVKVDLYGPSQEGVGFGMDFAVLMDPAAAGTPMGLDTHWWGGAFGTWFWIDPTNDIVFVGFIQNLRGSIPGGGTPPMRDITPRLVYAALENPKA</sequence>
<keyword evidence="1" id="KW-0732">Signal</keyword>
<dbReference type="RefSeq" id="WP_377284325.1">
    <property type="nucleotide sequence ID" value="NZ_JBHRSI010000015.1"/>
</dbReference>
<comment type="caution">
    <text evidence="3">The sequence shown here is derived from an EMBL/GenBank/DDBJ whole genome shotgun (WGS) entry which is preliminary data.</text>
</comment>
<gene>
    <name evidence="3" type="ORF">ACFSC0_07225</name>
</gene>
<protein>
    <submittedName>
        <fullName evidence="3">Serine hydrolase domain-containing protein</fullName>
        <ecNumber evidence="3">3.-.-.-</ecNumber>
    </submittedName>
</protein>
<dbReference type="EC" id="3.-.-.-" evidence="3"/>
<evidence type="ECO:0000256" key="1">
    <source>
        <dbReference type="SAM" id="SignalP"/>
    </source>
</evidence>
<feature type="domain" description="Beta-lactamase-related" evidence="2">
    <location>
        <begin position="48"/>
        <end position="383"/>
    </location>
</feature>
<dbReference type="InterPro" id="IPR012338">
    <property type="entry name" value="Beta-lactam/transpept-like"/>
</dbReference>
<dbReference type="InterPro" id="IPR001466">
    <property type="entry name" value="Beta-lactam-related"/>
</dbReference>
<reference evidence="4" key="1">
    <citation type="journal article" date="2019" name="Int. J. Syst. Evol. Microbiol.">
        <title>The Global Catalogue of Microorganisms (GCM) 10K type strain sequencing project: providing services to taxonomists for standard genome sequencing and annotation.</title>
        <authorList>
            <consortium name="The Broad Institute Genomics Platform"/>
            <consortium name="The Broad Institute Genome Sequencing Center for Infectious Disease"/>
            <person name="Wu L."/>
            <person name="Ma J."/>
        </authorList>
    </citation>
    <scope>NUCLEOTIDE SEQUENCE [LARGE SCALE GENOMIC DNA]</scope>
    <source>
        <strain evidence="4">DFY28</strain>
    </source>
</reference>
<dbReference type="Gene3D" id="3.40.710.10">
    <property type="entry name" value="DD-peptidase/beta-lactamase superfamily"/>
    <property type="match status" value="1"/>
</dbReference>
<evidence type="ECO:0000313" key="4">
    <source>
        <dbReference type="Proteomes" id="UP001597237"/>
    </source>
</evidence>
<keyword evidence="3" id="KW-0378">Hydrolase</keyword>
<dbReference type="InterPro" id="IPR050789">
    <property type="entry name" value="Diverse_Enzym_Activities"/>
</dbReference>
<evidence type="ECO:0000313" key="3">
    <source>
        <dbReference type="EMBL" id="MFD1783180.1"/>
    </source>
</evidence>
<dbReference type="PANTHER" id="PTHR43283:SF3">
    <property type="entry name" value="BETA-LACTAMASE FAMILY PROTEIN (AFU_ORTHOLOGUE AFUA_5G07500)"/>
    <property type="match status" value="1"/>
</dbReference>
<name>A0ABW4MZC9_9CAUL</name>
<organism evidence="3 4">
    <name type="scientific">Phenylobacterium terrae</name>
    <dbReference type="NCBI Taxonomy" id="2665495"/>
    <lineage>
        <taxon>Bacteria</taxon>
        <taxon>Pseudomonadati</taxon>
        <taxon>Pseudomonadota</taxon>
        <taxon>Alphaproteobacteria</taxon>
        <taxon>Caulobacterales</taxon>
        <taxon>Caulobacteraceae</taxon>
        <taxon>Phenylobacterium</taxon>
    </lineage>
</organism>
<dbReference type="SUPFAM" id="SSF56601">
    <property type="entry name" value="beta-lactamase/transpeptidase-like"/>
    <property type="match status" value="1"/>
</dbReference>